<dbReference type="PANTHER" id="PTHR24049:SF22">
    <property type="entry name" value="DROSOPHILA CRUMBS HOMOLOG"/>
    <property type="match status" value="1"/>
</dbReference>
<feature type="domain" description="EGF-like" evidence="7">
    <location>
        <begin position="57"/>
        <end position="94"/>
    </location>
</feature>
<evidence type="ECO:0000256" key="3">
    <source>
        <dbReference type="ARBA" id="ARBA00022737"/>
    </source>
</evidence>
<dbReference type="GO" id="GO:0005886">
    <property type="term" value="C:plasma membrane"/>
    <property type="evidence" value="ECO:0007669"/>
    <property type="project" value="TreeGrafter"/>
</dbReference>
<dbReference type="Pfam" id="PF07645">
    <property type="entry name" value="EGF_CA"/>
    <property type="match status" value="1"/>
</dbReference>
<keyword evidence="1 6" id="KW-0245">EGF-like domain</keyword>
<dbReference type="SMART" id="SM00179">
    <property type="entry name" value="EGF_CA"/>
    <property type="match status" value="3"/>
</dbReference>
<dbReference type="PROSITE" id="PS00010">
    <property type="entry name" value="ASX_HYDROXYL"/>
    <property type="match status" value="2"/>
</dbReference>
<comment type="caution">
    <text evidence="6">Lacks conserved residue(s) required for the propagation of feature annotation.</text>
</comment>
<keyword evidence="3" id="KW-0677">Repeat</keyword>
<feature type="disulfide bond" evidence="6">
    <location>
        <begin position="122"/>
        <end position="131"/>
    </location>
</feature>
<feature type="domain" description="EGF-like" evidence="7">
    <location>
        <begin position="96"/>
        <end position="132"/>
    </location>
</feature>
<dbReference type="SUPFAM" id="SSF57196">
    <property type="entry name" value="EGF/Laminin"/>
    <property type="match status" value="4"/>
</dbReference>
<proteinExistence type="predicted"/>
<dbReference type="InterPro" id="IPR001881">
    <property type="entry name" value="EGF-like_Ca-bd_dom"/>
</dbReference>
<dbReference type="Gene3D" id="2.10.25.10">
    <property type="entry name" value="Laminin"/>
    <property type="match status" value="4"/>
</dbReference>
<dbReference type="InterPro" id="IPR051022">
    <property type="entry name" value="Notch_Cell-Fate_Det"/>
</dbReference>
<dbReference type="GO" id="GO:0007157">
    <property type="term" value="P:heterophilic cell-cell adhesion via plasma membrane cell adhesion molecules"/>
    <property type="evidence" value="ECO:0007669"/>
    <property type="project" value="TreeGrafter"/>
</dbReference>
<name>A0A0B1S4Z2_OESDE</name>
<dbReference type="PROSITE" id="PS01186">
    <property type="entry name" value="EGF_2"/>
    <property type="match status" value="3"/>
</dbReference>
<dbReference type="InterPro" id="IPR000152">
    <property type="entry name" value="EGF-type_Asp/Asn_hydroxyl_site"/>
</dbReference>
<dbReference type="GO" id="GO:0005509">
    <property type="term" value="F:calcium ion binding"/>
    <property type="evidence" value="ECO:0007669"/>
    <property type="project" value="InterPro"/>
</dbReference>
<dbReference type="InterPro" id="IPR000742">
    <property type="entry name" value="EGF"/>
</dbReference>
<evidence type="ECO:0000259" key="7">
    <source>
        <dbReference type="PROSITE" id="PS50026"/>
    </source>
</evidence>
<dbReference type="GO" id="GO:0032991">
    <property type="term" value="C:protein-containing complex"/>
    <property type="evidence" value="ECO:0007669"/>
    <property type="project" value="TreeGrafter"/>
</dbReference>
<feature type="disulfide bond" evidence="6">
    <location>
        <begin position="175"/>
        <end position="184"/>
    </location>
</feature>
<evidence type="ECO:0000313" key="8">
    <source>
        <dbReference type="EMBL" id="KHJ78946.1"/>
    </source>
</evidence>
<dbReference type="CDD" id="cd00054">
    <property type="entry name" value="EGF_CA"/>
    <property type="match status" value="3"/>
</dbReference>
<dbReference type="InterPro" id="IPR018097">
    <property type="entry name" value="EGF_Ca-bd_CS"/>
</dbReference>
<evidence type="ECO:0000256" key="6">
    <source>
        <dbReference type="PROSITE-ProRule" id="PRU00076"/>
    </source>
</evidence>
<dbReference type="PROSITE" id="PS50026">
    <property type="entry name" value="EGF_3"/>
    <property type="match status" value="4"/>
</dbReference>
<dbReference type="Pfam" id="PF12661">
    <property type="entry name" value="hEGF"/>
    <property type="match status" value="1"/>
</dbReference>
<evidence type="ECO:0000256" key="1">
    <source>
        <dbReference type="ARBA" id="ARBA00022536"/>
    </source>
</evidence>
<gene>
    <name evidence="8" type="ORF">OESDEN_21424</name>
</gene>
<dbReference type="PANTHER" id="PTHR24049">
    <property type="entry name" value="CRUMBS FAMILY MEMBER"/>
    <property type="match status" value="1"/>
</dbReference>
<dbReference type="EMBL" id="KN607867">
    <property type="protein sequence ID" value="KHJ78946.1"/>
    <property type="molecule type" value="Genomic_DNA"/>
</dbReference>
<feature type="domain" description="EGF-like" evidence="7">
    <location>
        <begin position="19"/>
        <end position="55"/>
    </location>
</feature>
<organism evidence="8 9">
    <name type="scientific">Oesophagostomum dentatum</name>
    <name type="common">Nodular worm</name>
    <dbReference type="NCBI Taxonomy" id="61180"/>
    <lineage>
        <taxon>Eukaryota</taxon>
        <taxon>Metazoa</taxon>
        <taxon>Ecdysozoa</taxon>
        <taxon>Nematoda</taxon>
        <taxon>Chromadorea</taxon>
        <taxon>Rhabditida</taxon>
        <taxon>Rhabditina</taxon>
        <taxon>Rhabditomorpha</taxon>
        <taxon>Strongyloidea</taxon>
        <taxon>Strongylidae</taxon>
        <taxon>Oesophagostomum</taxon>
    </lineage>
</organism>
<evidence type="ECO:0000256" key="2">
    <source>
        <dbReference type="ARBA" id="ARBA00022729"/>
    </source>
</evidence>
<keyword evidence="5" id="KW-0325">Glycoprotein</keyword>
<keyword evidence="4 6" id="KW-1015">Disulfide bond</keyword>
<reference evidence="8 9" key="1">
    <citation type="submission" date="2014-03" db="EMBL/GenBank/DDBJ databases">
        <title>Draft genome of the hookworm Oesophagostomum dentatum.</title>
        <authorList>
            <person name="Mitreva M."/>
        </authorList>
    </citation>
    <scope>NUCLEOTIDE SEQUENCE [LARGE SCALE GENOMIC DNA]</scope>
    <source>
        <strain evidence="8 9">OD-Hann</strain>
    </source>
</reference>
<keyword evidence="9" id="KW-1185">Reference proteome</keyword>
<keyword evidence="2" id="KW-0732">Signal</keyword>
<evidence type="ECO:0000256" key="5">
    <source>
        <dbReference type="ARBA" id="ARBA00023180"/>
    </source>
</evidence>
<feature type="disulfide bond" evidence="6">
    <location>
        <begin position="45"/>
        <end position="54"/>
    </location>
</feature>
<dbReference type="FunFam" id="2.10.25.10:FF:000279">
    <property type="entry name" value="Neurogenic locus notch 1"/>
    <property type="match status" value="1"/>
</dbReference>
<protein>
    <submittedName>
        <fullName evidence="8">EGF-like domain protein</fullName>
    </submittedName>
</protein>
<evidence type="ECO:0000313" key="9">
    <source>
        <dbReference type="Proteomes" id="UP000053660"/>
    </source>
</evidence>
<dbReference type="AlphaFoldDB" id="A0A0B1S4Z2"/>
<dbReference type="InterPro" id="IPR049883">
    <property type="entry name" value="NOTCH1_EGF-like"/>
</dbReference>
<dbReference type="PROSITE" id="PS01187">
    <property type="entry name" value="EGF_CA"/>
    <property type="match status" value="2"/>
</dbReference>
<dbReference type="Pfam" id="PF00008">
    <property type="entry name" value="EGF"/>
    <property type="match status" value="1"/>
</dbReference>
<dbReference type="OrthoDB" id="430340at2759"/>
<dbReference type="InterPro" id="IPR013032">
    <property type="entry name" value="EGF-like_CS"/>
</dbReference>
<accession>A0A0B1S4Z2</accession>
<dbReference type="Proteomes" id="UP000053660">
    <property type="component" value="Unassembled WGS sequence"/>
</dbReference>
<dbReference type="SMART" id="SM00181">
    <property type="entry name" value="EGF"/>
    <property type="match status" value="4"/>
</dbReference>
<feature type="domain" description="EGF-like" evidence="7">
    <location>
        <begin position="145"/>
        <end position="185"/>
    </location>
</feature>
<dbReference type="PROSITE" id="PS00022">
    <property type="entry name" value="EGF_1"/>
    <property type="match status" value="3"/>
</dbReference>
<dbReference type="FunFam" id="2.10.25.10:FF:000472">
    <property type="entry name" value="Uncharacterized protein, isoform A"/>
    <property type="match status" value="1"/>
</dbReference>
<evidence type="ECO:0000256" key="4">
    <source>
        <dbReference type="ARBA" id="ARBA00023157"/>
    </source>
</evidence>
<sequence>MLGYDAHSKAIYFPFFQLRINYCKKNPCLNGGTCESLLGEHKCHCISGFTGINCETDIDECQLGYCANGATCKDRVADYECNCEGTGFTGKNCTVDINECALSTNCVHGVCTNTQGGYRCDCELGYIGRRCSVRDPCRPDAFNRTTHTCVHGKCINPGVKEDELGHETSIHECKCNRGYSGPQCSTVVSFIVAP</sequence>
<dbReference type="PRINTS" id="PR00010">
    <property type="entry name" value="EGFBLOOD"/>
</dbReference>
<dbReference type="GO" id="GO:0045197">
    <property type="term" value="P:establishment or maintenance of epithelial cell apical/basal polarity"/>
    <property type="evidence" value="ECO:0007669"/>
    <property type="project" value="TreeGrafter"/>
</dbReference>